<dbReference type="SUPFAM" id="SSF82171">
    <property type="entry name" value="DPP6 N-terminal domain-like"/>
    <property type="match status" value="1"/>
</dbReference>
<gene>
    <name evidence="1" type="ORF">CUN49_04275</name>
</gene>
<comment type="caution">
    <text evidence="1">The sequence shown here is derived from an EMBL/GenBank/DDBJ whole genome shotgun (WGS) entry which is preliminary data.</text>
</comment>
<organism evidence="1 2">
    <name type="scientific">Candidatus Thermofonsia Clade 1 bacterium</name>
    <dbReference type="NCBI Taxonomy" id="2364210"/>
    <lineage>
        <taxon>Bacteria</taxon>
        <taxon>Bacillati</taxon>
        <taxon>Chloroflexota</taxon>
        <taxon>Candidatus Thermofontia</taxon>
        <taxon>Candidatus Thermofonsia Clade 1</taxon>
    </lineage>
</organism>
<accession>A0A2M8PGI0</accession>
<dbReference type="InterPro" id="IPR011659">
    <property type="entry name" value="WD40"/>
</dbReference>
<sequence length="672" mass="70113">MRKVIYVLMIATTVWLGIAHVPDVSAQGAPSEAALDRVFQDISVRIGRAVSRVRFDGTWTYEQIVVRDDNLGCANGQRNAPGQTRAWVVRVTVNGFGSYEYRISNDSTLVFFCSGVGVGADAVPPAAAPGSSLPIPPPAGVVASPVTFGAPILAFVGLDGNVYVTSLGSAQGYVPLTGDALGNISEGGYRFARKYYRNLRWSPDGTRLAFTEEGSQTLFVASSGSAPIAIANGLSVEFPPAWSPDGSQIAFAMSGVPSADPNNFTYTIMAAAPTGGPAATIGQIEFGVGCGGGGFGPALMNYFRQAGYNGSEVILKWTPNGFLHTMRCDGTGLALTAFNGTRLWSLPNVSRVRFSPDGFRAVGIAQSLDFRRGSEPVLIDLTSAAVAPLGGAPSADQVGWSSDASTIFIAVRQLIQQATVNPSAPLAASFFALDGQSYRLNLLAMPVTGGPTQLVYESEGYAIAAITPSPTTSLIAFSIVESEAALIGRINANDSYQNVLNAAPRVKIGVAALPLGTPGYPYVIGADGGPPAFSSAASFTAIPAPLMTAPVMPPSGPPLSVPTARPAAPTAVPALRASDGNNPLGLAIGGRAVVPSGAPVIVRSSPRYLADRSNAIGILRPNELVRILAGPIFADNLRWWQVQREIDNFGGWVVDQYIDANGKLETNLQPLR</sequence>
<protein>
    <recommendedName>
        <fullName evidence="3">SH3b domain-containing protein</fullName>
    </recommendedName>
</protein>
<reference evidence="1 2" key="1">
    <citation type="submission" date="2017-11" db="EMBL/GenBank/DDBJ databases">
        <title>Evolution of Phototrophy in the Chloroflexi Phylum Driven by Horizontal Gene Transfer.</title>
        <authorList>
            <person name="Ward L.M."/>
            <person name="Hemp J."/>
            <person name="Shih P.M."/>
            <person name="Mcglynn S.E."/>
            <person name="Fischer W."/>
        </authorList>
    </citation>
    <scope>NUCLEOTIDE SEQUENCE [LARGE SCALE GENOMIC DNA]</scope>
    <source>
        <strain evidence="1">JP3_13</strain>
    </source>
</reference>
<evidence type="ECO:0000313" key="1">
    <source>
        <dbReference type="EMBL" id="PJF36650.1"/>
    </source>
</evidence>
<proteinExistence type="predicted"/>
<dbReference type="Pfam" id="PF07676">
    <property type="entry name" value="PD40"/>
    <property type="match status" value="2"/>
</dbReference>
<dbReference type="Proteomes" id="UP000229681">
    <property type="component" value="Unassembled WGS sequence"/>
</dbReference>
<dbReference type="Gene3D" id="2.120.10.30">
    <property type="entry name" value="TolB, C-terminal domain"/>
    <property type="match status" value="1"/>
</dbReference>
<evidence type="ECO:0000313" key="2">
    <source>
        <dbReference type="Proteomes" id="UP000229681"/>
    </source>
</evidence>
<evidence type="ECO:0008006" key="3">
    <source>
        <dbReference type="Google" id="ProtNLM"/>
    </source>
</evidence>
<name>A0A2M8PGI0_9CHLR</name>
<dbReference type="AlphaFoldDB" id="A0A2M8PGI0"/>
<dbReference type="InterPro" id="IPR011042">
    <property type="entry name" value="6-blade_b-propeller_TolB-like"/>
</dbReference>
<dbReference type="EMBL" id="PGTM01000039">
    <property type="protein sequence ID" value="PJF36650.1"/>
    <property type="molecule type" value="Genomic_DNA"/>
</dbReference>